<dbReference type="PANTHER" id="PTHR34860">
    <property type="entry name" value="REPRESSOR-LIKE PROTEIN SSO7C3"/>
    <property type="match status" value="1"/>
</dbReference>
<protein>
    <submittedName>
        <fullName evidence="3">AbrB/MazE/SpoVT family DNA-binding domain-containing protein</fullName>
    </submittedName>
</protein>
<dbReference type="OrthoDB" id="9811597at2"/>
<dbReference type="Gene3D" id="2.10.260.10">
    <property type="match status" value="1"/>
</dbReference>
<organism evidence="3 4">
    <name type="scientific">Desulfofundulus thermobenzoicus</name>
    <dbReference type="NCBI Taxonomy" id="29376"/>
    <lineage>
        <taxon>Bacteria</taxon>
        <taxon>Bacillati</taxon>
        <taxon>Bacillota</taxon>
        <taxon>Clostridia</taxon>
        <taxon>Eubacteriales</taxon>
        <taxon>Peptococcaceae</taxon>
        <taxon>Desulfofundulus</taxon>
    </lineage>
</organism>
<dbReference type="PROSITE" id="PS51740">
    <property type="entry name" value="SPOVT_ABRB"/>
    <property type="match status" value="1"/>
</dbReference>
<comment type="caution">
    <text evidence="3">The sequence shown here is derived from an EMBL/GenBank/DDBJ whole genome shotgun (WGS) entry which is preliminary data.</text>
</comment>
<dbReference type="SUPFAM" id="SSF89447">
    <property type="entry name" value="AbrB/MazE/MraZ-like"/>
    <property type="match status" value="1"/>
</dbReference>
<proteinExistence type="predicted"/>
<evidence type="ECO:0000313" key="4">
    <source>
        <dbReference type="Proteomes" id="UP000441717"/>
    </source>
</evidence>
<sequence length="81" mass="9215">MYITNLSTKGQIVIPKQIREALGVKSGTSFKVELKGGRIILEPVKKCVADEFYGKFKDVDLLGELSKEHRNEKEKGVRHER</sequence>
<reference evidence="3 4" key="1">
    <citation type="submission" date="2019-10" db="EMBL/GenBank/DDBJ databases">
        <title>Comparative genomics of sulfur disproportionating microorganisms.</title>
        <authorList>
            <person name="Ward L.M."/>
            <person name="Bertran E."/>
            <person name="Johnston D."/>
        </authorList>
    </citation>
    <scope>NUCLEOTIDE SEQUENCE [LARGE SCALE GENOMIC DNA]</scope>
    <source>
        <strain evidence="3 4">DSM 14055</strain>
    </source>
</reference>
<name>A0A6N7INP6_9FIRM</name>
<dbReference type="RefSeq" id="WP_152945469.1">
    <property type="nucleotide sequence ID" value="NZ_WHYR01000008.1"/>
</dbReference>
<evidence type="ECO:0000256" key="1">
    <source>
        <dbReference type="PROSITE-ProRule" id="PRU01076"/>
    </source>
</evidence>
<dbReference type="NCBIfam" id="TIGR01439">
    <property type="entry name" value="lp_hng_hel_AbrB"/>
    <property type="match status" value="1"/>
</dbReference>
<keyword evidence="1 3" id="KW-0238">DNA-binding</keyword>
<dbReference type="AlphaFoldDB" id="A0A6N7INP6"/>
<evidence type="ECO:0000259" key="2">
    <source>
        <dbReference type="PROSITE" id="PS51740"/>
    </source>
</evidence>
<dbReference type="EMBL" id="WHYR01000008">
    <property type="protein sequence ID" value="MQL51550.1"/>
    <property type="molecule type" value="Genomic_DNA"/>
</dbReference>
<gene>
    <name evidence="3" type="ORF">GFC01_04580</name>
</gene>
<dbReference type="GO" id="GO:0003677">
    <property type="term" value="F:DNA binding"/>
    <property type="evidence" value="ECO:0007669"/>
    <property type="project" value="UniProtKB-UniRule"/>
</dbReference>
<keyword evidence="4" id="KW-1185">Reference proteome</keyword>
<dbReference type="Pfam" id="PF04014">
    <property type="entry name" value="MazE_antitoxin"/>
    <property type="match status" value="1"/>
</dbReference>
<feature type="domain" description="SpoVT-AbrB" evidence="2">
    <location>
        <begin position="1"/>
        <end position="46"/>
    </location>
</feature>
<dbReference type="Proteomes" id="UP000441717">
    <property type="component" value="Unassembled WGS sequence"/>
</dbReference>
<evidence type="ECO:0000313" key="3">
    <source>
        <dbReference type="EMBL" id="MQL51550.1"/>
    </source>
</evidence>
<dbReference type="InterPro" id="IPR037914">
    <property type="entry name" value="SpoVT-AbrB_sf"/>
</dbReference>
<dbReference type="SMART" id="SM00966">
    <property type="entry name" value="SpoVT_AbrB"/>
    <property type="match status" value="1"/>
</dbReference>
<accession>A0A6N7INP6</accession>
<dbReference type="PANTHER" id="PTHR34860:SF6">
    <property type="entry name" value="REPRESSOR-LIKE PROTEIN SSO7C3"/>
    <property type="match status" value="1"/>
</dbReference>
<dbReference type="InterPro" id="IPR052975">
    <property type="entry name" value="Repressor-like_regulatory"/>
</dbReference>
<dbReference type="InterPro" id="IPR007159">
    <property type="entry name" value="SpoVT-AbrB_dom"/>
</dbReference>